<feature type="compositionally biased region" description="Basic and acidic residues" evidence="1">
    <location>
        <begin position="184"/>
        <end position="194"/>
    </location>
</feature>
<organism evidence="2">
    <name type="scientific">Timema californicum</name>
    <name type="common">California timema</name>
    <name type="synonym">Walking stick</name>
    <dbReference type="NCBI Taxonomy" id="61474"/>
    <lineage>
        <taxon>Eukaryota</taxon>
        <taxon>Metazoa</taxon>
        <taxon>Ecdysozoa</taxon>
        <taxon>Arthropoda</taxon>
        <taxon>Hexapoda</taxon>
        <taxon>Insecta</taxon>
        <taxon>Pterygota</taxon>
        <taxon>Neoptera</taxon>
        <taxon>Polyneoptera</taxon>
        <taxon>Phasmatodea</taxon>
        <taxon>Timematodea</taxon>
        <taxon>Timematoidea</taxon>
        <taxon>Timematidae</taxon>
        <taxon>Timema</taxon>
    </lineage>
</organism>
<accession>A0A7R9J1G9</accession>
<feature type="compositionally biased region" description="Pro residues" evidence="1">
    <location>
        <begin position="227"/>
        <end position="239"/>
    </location>
</feature>
<reference evidence="2" key="1">
    <citation type="submission" date="2020-11" db="EMBL/GenBank/DDBJ databases">
        <authorList>
            <person name="Tran Van P."/>
        </authorList>
    </citation>
    <scope>NUCLEOTIDE SEQUENCE</scope>
</reference>
<feature type="region of interest" description="Disordered" evidence="1">
    <location>
        <begin position="116"/>
        <end position="255"/>
    </location>
</feature>
<protein>
    <submittedName>
        <fullName evidence="2">(California timema) hypothetical protein</fullName>
    </submittedName>
</protein>
<evidence type="ECO:0000256" key="1">
    <source>
        <dbReference type="SAM" id="MobiDB-lite"/>
    </source>
</evidence>
<proteinExistence type="predicted"/>
<gene>
    <name evidence="2" type="ORF">TCMB3V08_LOCUS3515</name>
</gene>
<dbReference type="AlphaFoldDB" id="A0A7R9J1G9"/>
<evidence type="ECO:0000313" key="2">
    <source>
        <dbReference type="EMBL" id="CAD7570826.1"/>
    </source>
</evidence>
<name>A0A7R9J1G9_TIMCA</name>
<dbReference type="EMBL" id="OE180223">
    <property type="protein sequence ID" value="CAD7570826.1"/>
    <property type="molecule type" value="Genomic_DNA"/>
</dbReference>
<sequence length="382" mass="42003">MMLAKALVVLSSTTEDGEIKIRISVGGGGGGLTRRWRPLERVSDVRVTWYTHRSPTLSLASVRAAFLLQFSREKRHRRSWWASVVVCAVRVCPGWGAMQAEATTLSSRVRTKLARLSDRLRKDDEPEGVDGPCEPGETAPRGLPPRHLLRHILSRGGTTPDISCEPDSDPEGGDGPIKLLSQHRFSDTECRLSGEEPSDEEDGVLVGGSRPRRSPLPPRAITLAECPSPPSPPSPPAPPATEGASAGTEVGSPEGGILEKLGQRLKERSDRVHRRLCHSSTRAVSASTDVVTPGVVRSLTFSMFPFFIKYTTYFFLIRRSNAHTPRATLSASIATVRLVPVSLKGRRTLRLRYSLEQVQHWFQADIPKERATYRSLGTSLHQ</sequence>